<sequence>MTADPLVLLPELDRATERLIRTAEALDDAALAGPSLLPSWTRGHVLTHLARNADSYRNLLTWARTGERTPGYANAEAREAGIQEGAARPLAEQLEDLRAASARLAEAAAAMPTDAWGAIIERTGGRKTPAATCVWGRLREVEVHHVDLNAGYHPNDWPDAFSQHLLREVVSDLNAATGITPLVLRPTELEHDLTIGETDTDTPVVAGPAFELAAWLAGRSSGVDLNATPEGPLPTPPDWM</sequence>
<keyword evidence="3" id="KW-1185">Reference proteome</keyword>
<dbReference type="SUPFAM" id="SSF55718">
    <property type="entry name" value="SCP-like"/>
    <property type="match status" value="1"/>
</dbReference>
<proteinExistence type="predicted"/>
<dbReference type="InterPro" id="IPR036527">
    <property type="entry name" value="SCP2_sterol-bd_dom_sf"/>
</dbReference>
<dbReference type="Gene3D" id="1.20.120.450">
    <property type="entry name" value="dinb family like domain"/>
    <property type="match status" value="1"/>
</dbReference>
<gene>
    <name evidence="2" type="ORF">Pflav_050080</name>
</gene>
<evidence type="ECO:0000313" key="2">
    <source>
        <dbReference type="EMBL" id="BCB78598.1"/>
    </source>
</evidence>
<name>A0A6F8XXY7_9ACTN</name>
<protein>
    <submittedName>
        <fullName evidence="2">Maleylpyruvate isomerase</fullName>
    </submittedName>
</protein>
<accession>A0A6F8XXY7</accession>
<evidence type="ECO:0000313" key="3">
    <source>
        <dbReference type="Proteomes" id="UP000502508"/>
    </source>
</evidence>
<dbReference type="KEGG" id="pfla:Pflav_050080"/>
<dbReference type="GO" id="GO:0016853">
    <property type="term" value="F:isomerase activity"/>
    <property type="evidence" value="ECO:0007669"/>
    <property type="project" value="UniProtKB-KW"/>
</dbReference>
<dbReference type="Proteomes" id="UP000502508">
    <property type="component" value="Chromosome"/>
</dbReference>
<feature type="domain" description="Mycothiol-dependent maleylpyruvate isomerase metal-binding" evidence="1">
    <location>
        <begin position="12"/>
        <end position="148"/>
    </location>
</feature>
<organism evidence="2 3">
    <name type="scientific">Phytohabitans flavus</name>
    <dbReference type="NCBI Taxonomy" id="1076124"/>
    <lineage>
        <taxon>Bacteria</taxon>
        <taxon>Bacillati</taxon>
        <taxon>Actinomycetota</taxon>
        <taxon>Actinomycetes</taxon>
        <taxon>Micromonosporales</taxon>
        <taxon>Micromonosporaceae</taxon>
    </lineage>
</organism>
<dbReference type="Gene3D" id="3.30.1050.20">
    <property type="match status" value="1"/>
</dbReference>
<dbReference type="AlphaFoldDB" id="A0A6F8XXY7"/>
<dbReference type="InterPro" id="IPR024344">
    <property type="entry name" value="MDMPI_metal-binding"/>
</dbReference>
<dbReference type="EMBL" id="AP022870">
    <property type="protein sequence ID" value="BCB78598.1"/>
    <property type="molecule type" value="Genomic_DNA"/>
</dbReference>
<dbReference type="RefSeq" id="WP_173038246.1">
    <property type="nucleotide sequence ID" value="NZ_AP022870.1"/>
</dbReference>
<keyword evidence="2" id="KW-0413">Isomerase</keyword>
<keyword evidence="2" id="KW-0670">Pyruvate</keyword>
<dbReference type="InterPro" id="IPR034660">
    <property type="entry name" value="DinB/YfiT-like"/>
</dbReference>
<dbReference type="NCBIfam" id="TIGR03083">
    <property type="entry name" value="maleylpyruvate isomerase family mycothiol-dependent enzyme"/>
    <property type="match status" value="1"/>
</dbReference>
<dbReference type="SUPFAM" id="SSF109854">
    <property type="entry name" value="DinB/YfiT-like putative metalloenzymes"/>
    <property type="match status" value="1"/>
</dbReference>
<dbReference type="GO" id="GO:0046872">
    <property type="term" value="F:metal ion binding"/>
    <property type="evidence" value="ECO:0007669"/>
    <property type="project" value="InterPro"/>
</dbReference>
<dbReference type="InterPro" id="IPR017517">
    <property type="entry name" value="Maleyloyr_isom"/>
</dbReference>
<dbReference type="Pfam" id="PF11716">
    <property type="entry name" value="MDMPI_N"/>
    <property type="match status" value="1"/>
</dbReference>
<reference evidence="2 3" key="1">
    <citation type="submission" date="2020-03" db="EMBL/GenBank/DDBJ databases">
        <title>Whole genome shotgun sequence of Phytohabitans flavus NBRC 107702.</title>
        <authorList>
            <person name="Komaki H."/>
            <person name="Tamura T."/>
        </authorList>
    </citation>
    <scope>NUCLEOTIDE SEQUENCE [LARGE SCALE GENOMIC DNA]</scope>
    <source>
        <strain evidence="2 3">NBRC 107702</strain>
    </source>
</reference>
<evidence type="ECO:0000259" key="1">
    <source>
        <dbReference type="Pfam" id="PF11716"/>
    </source>
</evidence>
<reference evidence="2 3" key="2">
    <citation type="submission" date="2020-03" db="EMBL/GenBank/DDBJ databases">
        <authorList>
            <person name="Ichikawa N."/>
            <person name="Kimura A."/>
            <person name="Kitahashi Y."/>
            <person name="Uohara A."/>
        </authorList>
    </citation>
    <scope>NUCLEOTIDE SEQUENCE [LARGE SCALE GENOMIC DNA]</scope>
    <source>
        <strain evidence="2 3">NBRC 107702</strain>
    </source>
</reference>